<reference evidence="1 2" key="1">
    <citation type="journal article" date="2012" name="Stand. Genomic Sci.">
        <title>Complete genome sequence of Terriglobus saanensis type strain SP1PR4(T), an Acidobacteria from tundra soil.</title>
        <authorList>
            <person name="Rawat S.R."/>
            <person name="Mannisto M.K."/>
            <person name="Starovoytov V."/>
            <person name="Goodwin L."/>
            <person name="Nolan M."/>
            <person name="Hauser L."/>
            <person name="Land M."/>
            <person name="Davenport K.W."/>
            <person name="Woyke T."/>
            <person name="Haggblom M.M."/>
        </authorList>
    </citation>
    <scope>NUCLEOTIDE SEQUENCE</scope>
    <source>
        <strain evidence="2">ATCC BAA-1853 / DSM 23119 / SP1PR4</strain>
    </source>
</reference>
<gene>
    <name evidence="1" type="ordered locus">AciPR4_2872</name>
</gene>
<dbReference type="KEGG" id="tsa:AciPR4_2872"/>
<evidence type="ECO:0000313" key="1">
    <source>
        <dbReference type="EMBL" id="ADV83639.1"/>
    </source>
</evidence>
<proteinExistence type="predicted"/>
<dbReference type="Gene3D" id="3.40.47.10">
    <property type="match status" value="1"/>
</dbReference>
<evidence type="ECO:0000313" key="2">
    <source>
        <dbReference type="Proteomes" id="UP000006844"/>
    </source>
</evidence>
<dbReference type="InterPro" id="IPR016039">
    <property type="entry name" value="Thiolase-like"/>
</dbReference>
<protein>
    <recommendedName>
        <fullName evidence="3">Globin</fullName>
    </recommendedName>
</protein>
<accession>E8V490</accession>
<dbReference type="AlphaFoldDB" id="E8V490"/>
<sequence>MTTAHINRIATAVPEHEVYDSFVVFAENMLEDPRLRSVFRRMASPSEISHRHSFLNPHIEPECAMAFGPGLTAETMRFHVV</sequence>
<dbReference type="eggNOG" id="COG3424">
    <property type="taxonomic scope" value="Bacteria"/>
</dbReference>
<dbReference type="Proteomes" id="UP000006844">
    <property type="component" value="Chromosome"/>
</dbReference>
<dbReference type="RefSeq" id="WP_013569372.1">
    <property type="nucleotide sequence ID" value="NC_014963.1"/>
</dbReference>
<dbReference type="GO" id="GO:0016746">
    <property type="term" value="F:acyltransferase activity"/>
    <property type="evidence" value="ECO:0007669"/>
    <property type="project" value="InterPro"/>
</dbReference>
<evidence type="ECO:0008006" key="3">
    <source>
        <dbReference type="Google" id="ProtNLM"/>
    </source>
</evidence>
<name>E8V490_TERSS</name>
<dbReference type="EMBL" id="CP002467">
    <property type="protein sequence ID" value="ADV83639.1"/>
    <property type="molecule type" value="Genomic_DNA"/>
</dbReference>
<dbReference type="STRING" id="401053.AciPR4_2872"/>
<keyword evidence="2" id="KW-1185">Reference proteome</keyword>
<organism evidence="1 2">
    <name type="scientific">Terriglobus saanensis (strain ATCC BAA-1853 / DSM 23119 / SP1PR4)</name>
    <dbReference type="NCBI Taxonomy" id="401053"/>
    <lineage>
        <taxon>Bacteria</taxon>
        <taxon>Pseudomonadati</taxon>
        <taxon>Acidobacteriota</taxon>
        <taxon>Terriglobia</taxon>
        <taxon>Terriglobales</taxon>
        <taxon>Acidobacteriaceae</taxon>
        <taxon>Terriglobus</taxon>
    </lineage>
</organism>
<dbReference type="HOGENOM" id="CLU_2572704_0_0_0"/>